<reference evidence="2 3" key="1">
    <citation type="journal article" date="2007" name="Photosyn. Res.">
        <title>Complete nucleotide sequence of the freshwater unicellular cyanobacterium Synechococcus elongatus PCC 6301 chromosome: gene content and organization.</title>
        <authorList>
            <person name="Sugita C."/>
            <person name="Ogata K."/>
            <person name="Shikata M."/>
            <person name="Jikuya H."/>
            <person name="Takano J."/>
            <person name="Furumichi M."/>
            <person name="Kanehisa M."/>
            <person name="Omata T."/>
            <person name="Sugiura M."/>
            <person name="Sugita M."/>
        </authorList>
    </citation>
    <scope>NUCLEOTIDE SEQUENCE [LARGE SCALE GENOMIC DNA]</scope>
    <source>
        <strain evidence="3">ATCC 27144 / PCC 6301 / SAUG 1402/1</strain>
    </source>
</reference>
<dbReference type="RefSeq" id="WP_011244272.1">
    <property type="nucleotide sequence ID" value="NC_006576.1"/>
</dbReference>
<organism evidence="2 3">
    <name type="scientific">Synechococcus sp. (strain ATCC 27144 / PCC 6301 / SAUG 1402/1)</name>
    <name type="common">Anacystis nidulans</name>
    <dbReference type="NCBI Taxonomy" id="269084"/>
    <lineage>
        <taxon>Bacteria</taxon>
        <taxon>Bacillati</taxon>
        <taxon>Cyanobacteriota</taxon>
        <taxon>Cyanophyceae</taxon>
        <taxon>Synechococcales</taxon>
        <taxon>Synechococcaceae</taxon>
        <taxon>Synechococcus</taxon>
    </lineage>
</organism>
<keyword evidence="1" id="KW-0812">Transmembrane</keyword>
<feature type="transmembrane region" description="Helical" evidence="1">
    <location>
        <begin position="9"/>
        <end position="28"/>
    </location>
</feature>
<evidence type="ECO:0000313" key="3">
    <source>
        <dbReference type="Proteomes" id="UP000001175"/>
    </source>
</evidence>
<feature type="transmembrane region" description="Helical" evidence="1">
    <location>
        <begin position="105"/>
        <end position="123"/>
    </location>
</feature>
<sequence>MASASHKNALFIPAWWLVIFTYIAFGWYWHSLLENLERMPFFRQFPILFWPFIIIVNLIIISLCTVPRSFINSRVLSWFDSSLFSFIFMVFASVFTVLILTHINALATLLVLGTVIAIARLDLQIRAYSTRQSWLSLLLAAVIGCSLGITAHTWHQSDVVMPERSQTRSQPIESSAQFAHPSKEPLILSQSRLN</sequence>
<feature type="transmembrane region" description="Helical" evidence="1">
    <location>
        <begin position="78"/>
        <end position="99"/>
    </location>
</feature>
<evidence type="ECO:0000256" key="1">
    <source>
        <dbReference type="SAM" id="Phobius"/>
    </source>
</evidence>
<gene>
    <name evidence="2" type="ordered locus">syc1962_c</name>
</gene>
<feature type="transmembrane region" description="Helical" evidence="1">
    <location>
        <begin position="48"/>
        <end position="66"/>
    </location>
</feature>
<dbReference type="AlphaFoldDB" id="A0A0H3K4G5"/>
<protein>
    <submittedName>
        <fullName evidence="2">Uncharacterized protein</fullName>
    </submittedName>
</protein>
<keyword evidence="1" id="KW-0472">Membrane</keyword>
<dbReference type="KEGG" id="syc:syc1962_c"/>
<dbReference type="EMBL" id="AP008231">
    <property type="protein sequence ID" value="BAD80152.1"/>
    <property type="molecule type" value="Genomic_DNA"/>
</dbReference>
<keyword evidence="1" id="KW-1133">Transmembrane helix</keyword>
<proteinExistence type="predicted"/>
<name>A0A0H3K4G5_SYNP6</name>
<accession>A0A0H3K4G5</accession>
<evidence type="ECO:0000313" key="2">
    <source>
        <dbReference type="EMBL" id="BAD80152.1"/>
    </source>
</evidence>
<dbReference type="GeneID" id="72431007"/>
<feature type="transmembrane region" description="Helical" evidence="1">
    <location>
        <begin position="135"/>
        <end position="154"/>
    </location>
</feature>
<dbReference type="Proteomes" id="UP000001175">
    <property type="component" value="Chromosome"/>
</dbReference>